<protein>
    <submittedName>
        <fullName evidence="2">Uncharacterized protein</fullName>
    </submittedName>
</protein>
<comment type="caution">
    <text evidence="2">The sequence shown here is derived from an EMBL/GenBank/DDBJ whole genome shotgun (WGS) entry which is preliminary data.</text>
</comment>
<evidence type="ECO:0000313" key="2">
    <source>
        <dbReference type="EMBL" id="CAE7266559.1"/>
    </source>
</evidence>
<gene>
    <name evidence="2" type="ORF">SNAT2548_LOCUS14107</name>
</gene>
<dbReference type="EMBL" id="CAJNDS010001591">
    <property type="protein sequence ID" value="CAE7266559.1"/>
    <property type="molecule type" value="Genomic_DNA"/>
</dbReference>
<dbReference type="AlphaFoldDB" id="A0A812MLQ2"/>
<dbReference type="Proteomes" id="UP000604046">
    <property type="component" value="Unassembled WGS sequence"/>
</dbReference>
<feature type="coiled-coil region" evidence="1">
    <location>
        <begin position="17"/>
        <end position="44"/>
    </location>
</feature>
<evidence type="ECO:0000313" key="3">
    <source>
        <dbReference type="Proteomes" id="UP000604046"/>
    </source>
</evidence>
<keyword evidence="1" id="KW-0175">Coiled coil</keyword>
<organism evidence="2 3">
    <name type="scientific">Symbiodinium natans</name>
    <dbReference type="NCBI Taxonomy" id="878477"/>
    <lineage>
        <taxon>Eukaryota</taxon>
        <taxon>Sar</taxon>
        <taxon>Alveolata</taxon>
        <taxon>Dinophyceae</taxon>
        <taxon>Suessiales</taxon>
        <taxon>Symbiodiniaceae</taxon>
        <taxon>Symbiodinium</taxon>
    </lineage>
</organism>
<sequence length="182" mass="19939">MLPGGSARFDRLLTQLSEEHDLELKILQETNRQLNEEIQSLRSFVQRQETPETPQPLGGLREAGQGWAQVGIAVSPPQKHPLELEIEQLRDETVAASSFSTASPSQSLRVHNAAETTAVEVRVYSVQSLPGDLLEGESSPSKCRVSASIGLQFQATEWTVLNKEPGRPGECDSLWGAAPRLQ</sequence>
<keyword evidence="3" id="KW-1185">Reference proteome</keyword>
<accession>A0A812MLQ2</accession>
<evidence type="ECO:0000256" key="1">
    <source>
        <dbReference type="SAM" id="Coils"/>
    </source>
</evidence>
<name>A0A812MLQ2_9DINO</name>
<reference evidence="2" key="1">
    <citation type="submission" date="2021-02" db="EMBL/GenBank/DDBJ databases">
        <authorList>
            <person name="Dougan E. K."/>
            <person name="Rhodes N."/>
            <person name="Thang M."/>
            <person name="Chan C."/>
        </authorList>
    </citation>
    <scope>NUCLEOTIDE SEQUENCE</scope>
</reference>
<proteinExistence type="predicted"/>